<protein>
    <submittedName>
        <fullName evidence="2">Uncharacterized protein</fullName>
    </submittedName>
</protein>
<keyword evidence="3" id="KW-1185">Reference proteome</keyword>
<dbReference type="AlphaFoldDB" id="A0A5C6ISH5"/>
<evidence type="ECO:0000256" key="1">
    <source>
        <dbReference type="SAM" id="MobiDB-lite"/>
    </source>
</evidence>
<comment type="caution">
    <text evidence="2">The sequence shown here is derived from an EMBL/GenBank/DDBJ whole genome shotgun (WGS) entry which is preliminary data.</text>
</comment>
<evidence type="ECO:0000313" key="2">
    <source>
        <dbReference type="EMBL" id="TWV31217.1"/>
    </source>
</evidence>
<dbReference type="RefSeq" id="WP_146469129.1">
    <property type="nucleotide sequence ID" value="NZ_VOGW01000193.1"/>
</dbReference>
<evidence type="ECO:0000313" key="3">
    <source>
        <dbReference type="Proteomes" id="UP000320481"/>
    </source>
</evidence>
<dbReference type="Proteomes" id="UP000320481">
    <property type="component" value="Unassembled WGS sequence"/>
</dbReference>
<dbReference type="EMBL" id="VOGW01000193">
    <property type="protein sequence ID" value="TWV31217.1"/>
    <property type="molecule type" value="Genomic_DNA"/>
</dbReference>
<proteinExistence type="predicted"/>
<feature type="region of interest" description="Disordered" evidence="1">
    <location>
        <begin position="1"/>
        <end position="60"/>
    </location>
</feature>
<organism evidence="2 3">
    <name type="scientific">Streptomyces misionensis</name>
    <dbReference type="NCBI Taxonomy" id="67331"/>
    <lineage>
        <taxon>Bacteria</taxon>
        <taxon>Bacillati</taxon>
        <taxon>Actinomycetota</taxon>
        <taxon>Actinomycetes</taxon>
        <taxon>Kitasatosporales</taxon>
        <taxon>Streptomycetaceae</taxon>
        <taxon>Streptomyces</taxon>
    </lineage>
</organism>
<name>A0A5C6ISH5_9ACTN</name>
<accession>A0A5C6ISH5</accession>
<gene>
    <name evidence="2" type="ORF">FRZ03_35230</name>
</gene>
<sequence>MRRTQAPGRPPADRPPRPRAGGRDPGGPPAGTTGTPPAPVPGAHGGTGPARTCGRPEADR</sequence>
<reference evidence="2" key="1">
    <citation type="journal article" date="2019" name="Microbiol. Resour. Announc.">
        <title>Draft Genomic Sequences of Streptomyces misionensis and Streptomyces albidoflavus, bacteria applied for phytopathogen biocontrol.</title>
        <authorList>
            <person name="Pylro V."/>
            <person name="Dias A."/>
            <person name="Andreote F."/>
            <person name="Varani A."/>
            <person name="Andreote C."/>
            <person name="Bernardo E."/>
            <person name="Martins T."/>
        </authorList>
    </citation>
    <scope>NUCLEOTIDE SEQUENCE [LARGE SCALE GENOMIC DNA]</scope>
    <source>
        <strain evidence="2">66</strain>
    </source>
</reference>